<evidence type="ECO:0000256" key="2">
    <source>
        <dbReference type="ARBA" id="ARBA00022803"/>
    </source>
</evidence>
<keyword evidence="4" id="KW-1133">Transmembrane helix</keyword>
<protein>
    <submittedName>
        <fullName evidence="5">Super killer protein 3</fullName>
    </submittedName>
</protein>
<dbReference type="SUPFAM" id="SSF48452">
    <property type="entry name" value="TPR-like"/>
    <property type="match status" value="1"/>
</dbReference>
<dbReference type="Gene3D" id="1.25.40.10">
    <property type="entry name" value="Tetratricopeptide repeat domain"/>
    <property type="match status" value="1"/>
</dbReference>
<feature type="non-terminal residue" evidence="5">
    <location>
        <position position="150"/>
    </location>
</feature>
<feature type="repeat" description="TPR" evidence="3">
    <location>
        <begin position="101"/>
        <end position="134"/>
    </location>
</feature>
<dbReference type="PROSITE" id="PS50005">
    <property type="entry name" value="TPR"/>
    <property type="match status" value="3"/>
</dbReference>
<dbReference type="GO" id="GO:0009279">
    <property type="term" value="C:cell outer membrane"/>
    <property type="evidence" value="ECO:0007669"/>
    <property type="project" value="TreeGrafter"/>
</dbReference>
<dbReference type="SMART" id="SM00028">
    <property type="entry name" value="TPR"/>
    <property type="match status" value="3"/>
</dbReference>
<dbReference type="Pfam" id="PF14559">
    <property type="entry name" value="TPR_19"/>
    <property type="match status" value="1"/>
</dbReference>
<keyword evidence="4" id="KW-0472">Membrane</keyword>
<sequence>MKRSGLLFISIGVIVILSSITLFFITRSPGGTSTDHFQKGEAPFAQQKWDEAIEEYTKAIALDRRFISAYRRRAEAYRNKGDIDAAIFNYKKIIELDPENIDNCFQLASLYSSRGDNYSAIAALIKAMEIDPNYMDPMTQFVPIRVFIKN</sequence>
<comment type="caution">
    <text evidence="5">The sequence shown here is derived from an EMBL/GenBank/DDBJ whole genome shotgun (WGS) entry which is preliminary data.</text>
</comment>
<feature type="repeat" description="TPR" evidence="3">
    <location>
        <begin position="33"/>
        <end position="66"/>
    </location>
</feature>
<reference evidence="5 6" key="1">
    <citation type="journal article" date="2020" name="Front. Microbiol.">
        <title>Single-cell genomics of novel Actinobacteria with the Wood-Ljungdahl pathway discovered in a serpentinizing system.</title>
        <authorList>
            <person name="Merino N."/>
            <person name="Kawai M."/>
            <person name="Boyd E.S."/>
            <person name="Colman D.R."/>
            <person name="McGlynn S.E."/>
            <person name="Nealson K.H."/>
            <person name="Kurokawa K."/>
            <person name="Hongoh Y."/>
        </authorList>
    </citation>
    <scope>NUCLEOTIDE SEQUENCE [LARGE SCALE GENOMIC DNA]</scope>
    <source>
        <strain evidence="5 6">S43</strain>
    </source>
</reference>
<organism evidence="5 6">
    <name type="scientific">Candidatus Hakubella thermalkaliphila</name>
    <dbReference type="NCBI Taxonomy" id="2754717"/>
    <lineage>
        <taxon>Bacteria</taxon>
        <taxon>Bacillati</taxon>
        <taxon>Actinomycetota</taxon>
        <taxon>Actinomycetota incertae sedis</taxon>
        <taxon>Candidatus Hakubellales</taxon>
        <taxon>Candidatus Hakubellaceae</taxon>
        <taxon>Candidatus Hakubella</taxon>
    </lineage>
</organism>
<evidence type="ECO:0000313" key="6">
    <source>
        <dbReference type="Proteomes" id="UP000576480"/>
    </source>
</evidence>
<dbReference type="PANTHER" id="PTHR44858:SF1">
    <property type="entry name" value="UDP-N-ACETYLGLUCOSAMINE--PEPTIDE N-ACETYLGLUCOSAMINYLTRANSFERASE SPINDLY-RELATED"/>
    <property type="match status" value="1"/>
</dbReference>
<feature type="repeat" description="TPR" evidence="3">
    <location>
        <begin position="67"/>
        <end position="100"/>
    </location>
</feature>
<feature type="transmembrane region" description="Helical" evidence="4">
    <location>
        <begin position="6"/>
        <end position="25"/>
    </location>
</feature>
<gene>
    <name evidence="5" type="ORF">HKBW3S43_01779</name>
</gene>
<evidence type="ECO:0000313" key="5">
    <source>
        <dbReference type="EMBL" id="GFP35991.1"/>
    </source>
</evidence>
<dbReference type="AlphaFoldDB" id="A0A6V8PZ82"/>
<accession>A0A6V8PZ82</accession>
<name>A0A6V8PZ82_9ACTN</name>
<dbReference type="InterPro" id="IPR011990">
    <property type="entry name" value="TPR-like_helical_dom_sf"/>
</dbReference>
<dbReference type="GO" id="GO:0046813">
    <property type="term" value="P:receptor-mediated virion attachment to host cell"/>
    <property type="evidence" value="ECO:0007669"/>
    <property type="project" value="TreeGrafter"/>
</dbReference>
<keyword evidence="2 3" id="KW-0802">TPR repeat</keyword>
<evidence type="ECO:0000256" key="4">
    <source>
        <dbReference type="SAM" id="Phobius"/>
    </source>
</evidence>
<evidence type="ECO:0000256" key="1">
    <source>
        <dbReference type="ARBA" id="ARBA00022737"/>
    </source>
</evidence>
<keyword evidence="1" id="KW-0677">Repeat</keyword>
<dbReference type="RefSeq" id="WP_176230438.1">
    <property type="nucleotide sequence ID" value="NZ_BLSB01000338.1"/>
</dbReference>
<dbReference type="InterPro" id="IPR019734">
    <property type="entry name" value="TPR_rpt"/>
</dbReference>
<dbReference type="InterPro" id="IPR050498">
    <property type="entry name" value="Ycf3"/>
</dbReference>
<dbReference type="Pfam" id="PF13414">
    <property type="entry name" value="TPR_11"/>
    <property type="match status" value="1"/>
</dbReference>
<proteinExistence type="predicted"/>
<dbReference type="Proteomes" id="UP000576480">
    <property type="component" value="Unassembled WGS sequence"/>
</dbReference>
<keyword evidence="4" id="KW-0812">Transmembrane</keyword>
<dbReference type="EMBL" id="BLSB01000338">
    <property type="protein sequence ID" value="GFP35991.1"/>
    <property type="molecule type" value="Genomic_DNA"/>
</dbReference>
<dbReference type="PROSITE" id="PS50293">
    <property type="entry name" value="TPR_REGION"/>
    <property type="match status" value="1"/>
</dbReference>
<evidence type="ECO:0000256" key="3">
    <source>
        <dbReference type="PROSITE-ProRule" id="PRU00339"/>
    </source>
</evidence>
<dbReference type="PANTHER" id="PTHR44858">
    <property type="entry name" value="TETRATRICOPEPTIDE REPEAT PROTEIN 6"/>
    <property type="match status" value="1"/>
</dbReference>